<evidence type="ECO:0000256" key="4">
    <source>
        <dbReference type="ARBA" id="ARBA00022563"/>
    </source>
</evidence>
<dbReference type="InterPro" id="IPR024072">
    <property type="entry name" value="DHFR-like_dom_sf"/>
</dbReference>
<dbReference type="GO" id="GO:0046655">
    <property type="term" value="P:folic acid metabolic process"/>
    <property type="evidence" value="ECO:0007669"/>
    <property type="project" value="TreeGrafter"/>
</dbReference>
<dbReference type="GO" id="GO:0046654">
    <property type="term" value="P:tetrahydrofolate biosynthetic process"/>
    <property type="evidence" value="ECO:0007669"/>
    <property type="project" value="UniProtKB-UniPathway"/>
</dbReference>
<evidence type="ECO:0000259" key="10">
    <source>
        <dbReference type="PROSITE" id="PS51330"/>
    </source>
</evidence>
<evidence type="ECO:0000256" key="7">
    <source>
        <dbReference type="ARBA" id="ARBA00025067"/>
    </source>
</evidence>
<dbReference type="InterPro" id="IPR012259">
    <property type="entry name" value="DHFR"/>
</dbReference>
<dbReference type="PRINTS" id="PR00070">
    <property type="entry name" value="DHFR"/>
</dbReference>
<evidence type="ECO:0000256" key="1">
    <source>
        <dbReference type="ARBA" id="ARBA00004903"/>
    </source>
</evidence>
<dbReference type="EMBL" id="CP019650">
    <property type="protein sequence ID" value="AQQ66636.1"/>
    <property type="molecule type" value="Genomic_DNA"/>
</dbReference>
<dbReference type="GO" id="GO:0070401">
    <property type="term" value="F:NADP+ binding"/>
    <property type="evidence" value="ECO:0007669"/>
    <property type="project" value="UniProtKB-ARBA"/>
</dbReference>
<dbReference type="PROSITE" id="PS51330">
    <property type="entry name" value="DHFR_2"/>
    <property type="match status" value="1"/>
</dbReference>
<name>A0A1Q2M1U5_9GAMM</name>
<evidence type="ECO:0000313" key="11">
    <source>
        <dbReference type="EMBL" id="AQQ66636.1"/>
    </source>
</evidence>
<evidence type="ECO:0000256" key="2">
    <source>
        <dbReference type="ARBA" id="ARBA00009539"/>
    </source>
</evidence>
<comment type="similarity">
    <text evidence="2 8 9">Belongs to the dihydrofolate reductase family.</text>
</comment>
<evidence type="ECO:0000256" key="9">
    <source>
        <dbReference type="RuleBase" id="RU004474"/>
    </source>
</evidence>
<proteinExistence type="inferred from homology"/>
<dbReference type="KEGG" id="maga:Mag101_02470"/>
<gene>
    <name evidence="11" type="ORF">Mag101_02470</name>
</gene>
<evidence type="ECO:0000313" key="12">
    <source>
        <dbReference type="Proteomes" id="UP000188219"/>
    </source>
</evidence>
<organism evidence="11 12">
    <name type="scientific">Microbulbifer agarilyticus</name>
    <dbReference type="NCBI Taxonomy" id="260552"/>
    <lineage>
        <taxon>Bacteria</taxon>
        <taxon>Pseudomonadati</taxon>
        <taxon>Pseudomonadota</taxon>
        <taxon>Gammaproteobacteria</taxon>
        <taxon>Cellvibrionales</taxon>
        <taxon>Microbulbiferaceae</taxon>
        <taxon>Microbulbifer</taxon>
    </lineage>
</organism>
<dbReference type="Proteomes" id="UP000188219">
    <property type="component" value="Chromosome"/>
</dbReference>
<keyword evidence="12" id="KW-1185">Reference proteome</keyword>
<comment type="pathway">
    <text evidence="1 8">Cofactor biosynthesis; tetrahydrofolate biosynthesis; 5,6,7,8-tetrahydrofolate from 7,8-dihydrofolate: step 1/1.</text>
</comment>
<evidence type="ECO:0000256" key="8">
    <source>
        <dbReference type="PIRNR" id="PIRNR000194"/>
    </source>
</evidence>
<sequence length="173" mass="19112">MMAESKTPIAMIVAMARNGAIGRENTLPWSISGDLQFFKRTTLGKPVVMGRKTFESIGRPLPGRQNIVITRNSAWRADGVEVVSSLEAAIALAETAAQQAGASELMVIGGAEIYRQALPLAQRLYVTEVDAEVDGDAFFPNIDNTWKEASRDCYPASERDEYNYCLVQYDRFI</sequence>
<dbReference type="PROSITE" id="PS00075">
    <property type="entry name" value="DHFR_1"/>
    <property type="match status" value="1"/>
</dbReference>
<evidence type="ECO:0000256" key="6">
    <source>
        <dbReference type="ARBA" id="ARBA00023002"/>
    </source>
</evidence>
<comment type="catalytic activity">
    <reaction evidence="8">
        <text>(6S)-5,6,7,8-tetrahydrofolate + NADP(+) = 7,8-dihydrofolate + NADPH + H(+)</text>
        <dbReference type="Rhea" id="RHEA:15009"/>
        <dbReference type="ChEBI" id="CHEBI:15378"/>
        <dbReference type="ChEBI" id="CHEBI:57451"/>
        <dbReference type="ChEBI" id="CHEBI:57453"/>
        <dbReference type="ChEBI" id="CHEBI:57783"/>
        <dbReference type="ChEBI" id="CHEBI:58349"/>
        <dbReference type="EC" id="1.5.1.3"/>
    </reaction>
</comment>
<keyword evidence="4 8" id="KW-0554">One-carbon metabolism</keyword>
<dbReference type="UniPathway" id="UPA00077">
    <property type="reaction ID" value="UER00158"/>
</dbReference>
<dbReference type="Gene3D" id="3.40.430.10">
    <property type="entry name" value="Dihydrofolate Reductase, subunit A"/>
    <property type="match status" value="1"/>
</dbReference>
<dbReference type="InterPro" id="IPR017925">
    <property type="entry name" value="DHFR_CS"/>
</dbReference>
<dbReference type="AlphaFoldDB" id="A0A1Q2M1U5"/>
<dbReference type="PIRSF" id="PIRSF000194">
    <property type="entry name" value="DHFR"/>
    <property type="match status" value="1"/>
</dbReference>
<dbReference type="GO" id="GO:0006730">
    <property type="term" value="P:one-carbon metabolic process"/>
    <property type="evidence" value="ECO:0007669"/>
    <property type="project" value="UniProtKB-KW"/>
</dbReference>
<comment type="function">
    <text evidence="7 8">Key enzyme in folate metabolism. Catalyzes an essential reaction for de novo glycine and purine synthesis, and for DNA precursor synthesis.</text>
</comment>
<dbReference type="PANTHER" id="PTHR48069:SF3">
    <property type="entry name" value="DIHYDROFOLATE REDUCTASE"/>
    <property type="match status" value="1"/>
</dbReference>
<keyword evidence="5 8" id="KW-0521">NADP</keyword>
<dbReference type="PANTHER" id="PTHR48069">
    <property type="entry name" value="DIHYDROFOLATE REDUCTASE"/>
    <property type="match status" value="1"/>
</dbReference>
<dbReference type="GO" id="GO:0005829">
    <property type="term" value="C:cytosol"/>
    <property type="evidence" value="ECO:0007669"/>
    <property type="project" value="TreeGrafter"/>
</dbReference>
<dbReference type="STRING" id="260552.Mag101_02470"/>
<accession>A0A1Q2M1U5</accession>
<dbReference type="EC" id="1.5.1.3" evidence="3 8"/>
<dbReference type="FunFam" id="3.40.430.10:FF:000001">
    <property type="entry name" value="Dihydrofolate reductase"/>
    <property type="match status" value="1"/>
</dbReference>
<dbReference type="eggNOG" id="COG0262">
    <property type="taxonomic scope" value="Bacteria"/>
</dbReference>
<dbReference type="GO" id="GO:0046452">
    <property type="term" value="P:dihydrofolate metabolic process"/>
    <property type="evidence" value="ECO:0007669"/>
    <property type="project" value="TreeGrafter"/>
</dbReference>
<dbReference type="Pfam" id="PF00186">
    <property type="entry name" value="DHFR_1"/>
    <property type="match status" value="1"/>
</dbReference>
<reference evidence="11" key="1">
    <citation type="submission" date="2017-02" db="EMBL/GenBank/DDBJ databases">
        <title>Genome of Microbulbifer agarilyticus GP101.</title>
        <authorList>
            <person name="Jung J."/>
            <person name="Bae S.S."/>
            <person name="Baek K."/>
        </authorList>
    </citation>
    <scope>NUCLEOTIDE SEQUENCE [LARGE SCALE GENOMIC DNA]</scope>
    <source>
        <strain evidence="11">GP101</strain>
    </source>
</reference>
<dbReference type="GO" id="GO:0004146">
    <property type="term" value="F:dihydrofolate reductase activity"/>
    <property type="evidence" value="ECO:0007669"/>
    <property type="project" value="UniProtKB-EC"/>
</dbReference>
<protein>
    <recommendedName>
        <fullName evidence="3 8">Dihydrofolate reductase</fullName>
        <ecNumber evidence="3 8">1.5.1.3</ecNumber>
    </recommendedName>
</protein>
<dbReference type="CDD" id="cd00209">
    <property type="entry name" value="DHFR"/>
    <property type="match status" value="1"/>
</dbReference>
<feature type="domain" description="DHFR" evidence="10">
    <location>
        <begin position="8"/>
        <end position="173"/>
    </location>
</feature>
<evidence type="ECO:0000256" key="5">
    <source>
        <dbReference type="ARBA" id="ARBA00022857"/>
    </source>
</evidence>
<dbReference type="SUPFAM" id="SSF53597">
    <property type="entry name" value="Dihydrofolate reductase-like"/>
    <property type="match status" value="1"/>
</dbReference>
<keyword evidence="6 8" id="KW-0560">Oxidoreductase</keyword>
<dbReference type="InterPro" id="IPR001796">
    <property type="entry name" value="DHFR_dom"/>
</dbReference>
<evidence type="ECO:0000256" key="3">
    <source>
        <dbReference type="ARBA" id="ARBA00012856"/>
    </source>
</evidence>